<organism evidence="3 4">
    <name type="scientific">Candidatus Jeotgalibaca merdavium</name>
    <dbReference type="NCBI Taxonomy" id="2838627"/>
    <lineage>
        <taxon>Bacteria</taxon>
        <taxon>Bacillati</taxon>
        <taxon>Bacillota</taxon>
        <taxon>Bacilli</taxon>
        <taxon>Lactobacillales</taxon>
        <taxon>Carnobacteriaceae</taxon>
        <taxon>Jeotgalibaca</taxon>
    </lineage>
</organism>
<evidence type="ECO:0000259" key="1">
    <source>
        <dbReference type="Pfam" id="PF05709"/>
    </source>
</evidence>
<gene>
    <name evidence="3" type="ORF">H9948_05075</name>
</gene>
<evidence type="ECO:0000313" key="3">
    <source>
        <dbReference type="EMBL" id="HJA90147.1"/>
    </source>
</evidence>
<dbReference type="InterPro" id="IPR006520">
    <property type="entry name" value="Dit_BPSPP_N"/>
</dbReference>
<proteinExistence type="predicted"/>
<dbReference type="InterPro" id="IPR008841">
    <property type="entry name" value="Siphovirus-type_tail_N"/>
</dbReference>
<dbReference type="AlphaFoldDB" id="A0A9D2KW98"/>
<dbReference type="Gene3D" id="2.40.30.200">
    <property type="match status" value="1"/>
</dbReference>
<reference evidence="3" key="1">
    <citation type="journal article" date="2021" name="PeerJ">
        <title>Extensive microbial diversity within the chicken gut microbiome revealed by metagenomics and culture.</title>
        <authorList>
            <person name="Gilroy R."/>
            <person name="Ravi A."/>
            <person name="Getino M."/>
            <person name="Pursley I."/>
            <person name="Horton D.L."/>
            <person name="Alikhan N.F."/>
            <person name="Baker D."/>
            <person name="Gharbi K."/>
            <person name="Hall N."/>
            <person name="Watson M."/>
            <person name="Adriaenssens E.M."/>
            <person name="Foster-Nyarko E."/>
            <person name="Jarju S."/>
            <person name="Secka A."/>
            <person name="Antonio M."/>
            <person name="Oren A."/>
            <person name="Chaudhuri R.R."/>
            <person name="La Ragione R."/>
            <person name="Hildebrand F."/>
            <person name="Pallen M.J."/>
        </authorList>
    </citation>
    <scope>NUCLEOTIDE SEQUENCE</scope>
    <source>
        <strain evidence="3">CHK171-505</strain>
    </source>
</reference>
<name>A0A9D2KW98_9LACT</name>
<dbReference type="Pfam" id="PF22768">
    <property type="entry name" value="SPP1_Dit"/>
    <property type="match status" value="1"/>
</dbReference>
<evidence type="ECO:0000259" key="2">
    <source>
        <dbReference type="Pfam" id="PF22768"/>
    </source>
</evidence>
<protein>
    <submittedName>
        <fullName evidence="3">Phage tail family protein</fullName>
    </submittedName>
</protein>
<sequence length="265" mass="30369">MYKFKGLKKELYSQNDLSSVAMLYNGKLIEDEIDGYQTLTVKGREYIAFETEDSGNVAGKDGVIPITKSLPSRDIEVKYLLREKDNHKFQLKYRKLMALLDTDVDVPIKFRDEMDVTYYGQMIELGEVTEASNVSVASFIIRCYDPYKYNDEFTATGNPVSVFVGTPYKTHPKEITIQLKSNATKITVDNNTTGRHIILNGTYKANDNIKIDIDNKVIIQNNRNIMNNLDYVSSDFHEFWLHDGDTIQVTPTNSDLTISFQGRWK</sequence>
<dbReference type="InterPro" id="IPR054738">
    <property type="entry name" value="Siphovirus-type_tail_C"/>
</dbReference>
<feature type="domain" description="Siphovirus-type tail component RIFT-related" evidence="1">
    <location>
        <begin position="53"/>
        <end position="122"/>
    </location>
</feature>
<dbReference type="NCBIfam" id="TIGR01633">
    <property type="entry name" value="phi3626_gp14_N"/>
    <property type="match status" value="1"/>
</dbReference>
<accession>A0A9D2KW98</accession>
<dbReference type="Gene3D" id="2.60.120.860">
    <property type="match status" value="1"/>
</dbReference>
<dbReference type="EMBL" id="DWYW01000115">
    <property type="protein sequence ID" value="HJA90147.1"/>
    <property type="molecule type" value="Genomic_DNA"/>
</dbReference>
<reference evidence="3" key="2">
    <citation type="submission" date="2021-04" db="EMBL/GenBank/DDBJ databases">
        <authorList>
            <person name="Gilroy R."/>
        </authorList>
    </citation>
    <scope>NUCLEOTIDE SEQUENCE</scope>
    <source>
        <strain evidence="3">CHK171-505</strain>
    </source>
</reference>
<evidence type="ECO:0000313" key="4">
    <source>
        <dbReference type="Proteomes" id="UP000886856"/>
    </source>
</evidence>
<comment type="caution">
    <text evidence="3">The sequence shown here is derived from an EMBL/GenBank/DDBJ whole genome shotgun (WGS) entry which is preliminary data.</text>
</comment>
<dbReference type="Pfam" id="PF05709">
    <property type="entry name" value="Sipho_tail"/>
    <property type="match status" value="1"/>
</dbReference>
<dbReference type="Proteomes" id="UP000886856">
    <property type="component" value="Unassembled WGS sequence"/>
</dbReference>
<feature type="domain" description="Siphovirus-type tail component C-terminal" evidence="2">
    <location>
        <begin position="174"/>
        <end position="264"/>
    </location>
</feature>